<dbReference type="PANTHER" id="PTHR43133:SF63">
    <property type="entry name" value="RNA POLYMERASE SIGMA FACTOR FECI-RELATED"/>
    <property type="match status" value="1"/>
</dbReference>
<accession>A0A7T2S7J9</accession>
<keyword evidence="3" id="KW-0731">Sigma factor</keyword>
<dbReference type="SUPFAM" id="SSF88659">
    <property type="entry name" value="Sigma3 and sigma4 domains of RNA polymerase sigma factors"/>
    <property type="match status" value="1"/>
</dbReference>
<dbReference type="GO" id="GO:0003677">
    <property type="term" value="F:DNA binding"/>
    <property type="evidence" value="ECO:0007669"/>
    <property type="project" value="InterPro"/>
</dbReference>
<dbReference type="AlphaFoldDB" id="A0A7T2S7J9"/>
<protein>
    <submittedName>
        <fullName evidence="6">Sigma-70 family RNA polymerase sigma factor</fullName>
    </submittedName>
</protein>
<dbReference type="CDD" id="cd06171">
    <property type="entry name" value="Sigma70_r4"/>
    <property type="match status" value="1"/>
</dbReference>
<dbReference type="PANTHER" id="PTHR43133">
    <property type="entry name" value="RNA POLYMERASE ECF-TYPE SIGMA FACTO"/>
    <property type="match status" value="1"/>
</dbReference>
<reference evidence="6 7" key="1">
    <citation type="submission" date="2020-12" db="EMBL/GenBank/DDBJ databases">
        <title>FDA dAtabase for Regulatory Grade micrObial Sequences (FDA-ARGOS): Supporting development and validation of Infectious Disease Dx tests.</title>
        <authorList>
            <person name="Sproer C."/>
            <person name="Gronow S."/>
            <person name="Severitt S."/>
            <person name="Schroder I."/>
            <person name="Tallon L."/>
            <person name="Sadzewicz L."/>
            <person name="Zhao X."/>
            <person name="Boylan J."/>
            <person name="Ott S."/>
            <person name="Bowen H."/>
            <person name="Vavikolanu K."/>
            <person name="Mehta A."/>
            <person name="Aluvathingal J."/>
            <person name="Nadendla S."/>
            <person name="Lowell S."/>
            <person name="Myers T."/>
            <person name="Yan Y."/>
            <person name="Sichtig H."/>
        </authorList>
    </citation>
    <scope>NUCLEOTIDE SEQUENCE [LARGE SCALE GENOMIC DNA]</scope>
    <source>
        <strain evidence="6 7">FDAARGOS_909</strain>
    </source>
</reference>
<evidence type="ECO:0000259" key="5">
    <source>
        <dbReference type="Pfam" id="PF08281"/>
    </source>
</evidence>
<comment type="similarity">
    <text evidence="1">Belongs to the sigma-70 factor family. ECF subfamily.</text>
</comment>
<evidence type="ECO:0000256" key="4">
    <source>
        <dbReference type="ARBA" id="ARBA00023163"/>
    </source>
</evidence>
<dbReference type="Pfam" id="PF08281">
    <property type="entry name" value="Sigma70_r4_2"/>
    <property type="match status" value="1"/>
</dbReference>
<keyword evidence="4" id="KW-0804">Transcription</keyword>
<dbReference type="InterPro" id="IPR013325">
    <property type="entry name" value="RNA_pol_sigma_r2"/>
</dbReference>
<evidence type="ECO:0000256" key="3">
    <source>
        <dbReference type="ARBA" id="ARBA00023082"/>
    </source>
</evidence>
<dbReference type="NCBIfam" id="TIGR02937">
    <property type="entry name" value="sigma70-ECF"/>
    <property type="match status" value="1"/>
</dbReference>
<dbReference type="InterPro" id="IPR036388">
    <property type="entry name" value="WH-like_DNA-bd_sf"/>
</dbReference>
<proteinExistence type="inferred from homology"/>
<dbReference type="SUPFAM" id="SSF88946">
    <property type="entry name" value="Sigma2 domain of RNA polymerase sigma factors"/>
    <property type="match status" value="1"/>
</dbReference>
<sequence>MPSPSTLQPPAEPLLAQLVQHYDELVGFLRHRFGDECQPREIVNELCLRLMERPVPQGIANPLAFLRHLARDLAIDRHRAQARRPETPFDGAELEERLAPTAAMPLSPPELAVAAAQRQRALLVAIEQLPQASREAFILTKLYGMPQEEAAQRMGISRGMVARHLARALRDVQPVLTADHAA</sequence>
<evidence type="ECO:0000313" key="6">
    <source>
        <dbReference type="EMBL" id="QPS10042.1"/>
    </source>
</evidence>
<name>A0A7T2S7J9_DELAC</name>
<gene>
    <name evidence="6" type="ORF">I6G66_08590</name>
</gene>
<feature type="domain" description="RNA polymerase sigma factor 70 region 4 type 2" evidence="5">
    <location>
        <begin position="120"/>
        <end position="170"/>
    </location>
</feature>
<dbReference type="Proteomes" id="UP000594778">
    <property type="component" value="Chromosome"/>
</dbReference>
<dbReference type="GO" id="GO:0016987">
    <property type="term" value="F:sigma factor activity"/>
    <property type="evidence" value="ECO:0007669"/>
    <property type="project" value="UniProtKB-KW"/>
</dbReference>
<keyword evidence="2" id="KW-0805">Transcription regulation</keyword>
<evidence type="ECO:0000256" key="1">
    <source>
        <dbReference type="ARBA" id="ARBA00010641"/>
    </source>
</evidence>
<dbReference type="InterPro" id="IPR013249">
    <property type="entry name" value="RNA_pol_sigma70_r4_t2"/>
</dbReference>
<dbReference type="GO" id="GO:0006352">
    <property type="term" value="P:DNA-templated transcription initiation"/>
    <property type="evidence" value="ECO:0007669"/>
    <property type="project" value="InterPro"/>
</dbReference>
<dbReference type="InterPro" id="IPR039425">
    <property type="entry name" value="RNA_pol_sigma-70-like"/>
</dbReference>
<dbReference type="EMBL" id="CP065668">
    <property type="protein sequence ID" value="QPS10042.1"/>
    <property type="molecule type" value="Genomic_DNA"/>
</dbReference>
<evidence type="ECO:0000313" key="7">
    <source>
        <dbReference type="Proteomes" id="UP000594778"/>
    </source>
</evidence>
<dbReference type="InterPro" id="IPR014284">
    <property type="entry name" value="RNA_pol_sigma-70_dom"/>
</dbReference>
<dbReference type="Gene3D" id="1.10.10.10">
    <property type="entry name" value="Winged helix-like DNA-binding domain superfamily/Winged helix DNA-binding domain"/>
    <property type="match status" value="1"/>
</dbReference>
<evidence type="ECO:0000256" key="2">
    <source>
        <dbReference type="ARBA" id="ARBA00023015"/>
    </source>
</evidence>
<dbReference type="RefSeq" id="WP_183019036.1">
    <property type="nucleotide sequence ID" value="NZ_CP065668.1"/>
</dbReference>
<organism evidence="6 7">
    <name type="scientific">Delftia acidovorans</name>
    <name type="common">Pseudomonas acidovorans</name>
    <name type="synonym">Comamonas acidovorans</name>
    <dbReference type="NCBI Taxonomy" id="80866"/>
    <lineage>
        <taxon>Bacteria</taxon>
        <taxon>Pseudomonadati</taxon>
        <taxon>Pseudomonadota</taxon>
        <taxon>Betaproteobacteria</taxon>
        <taxon>Burkholderiales</taxon>
        <taxon>Comamonadaceae</taxon>
        <taxon>Delftia</taxon>
    </lineage>
</organism>
<dbReference type="InterPro" id="IPR013324">
    <property type="entry name" value="RNA_pol_sigma_r3/r4-like"/>
</dbReference>
<dbReference type="Gene3D" id="1.10.1740.10">
    <property type="match status" value="1"/>
</dbReference>